<gene>
    <name evidence="1" type="ORF">A8990_106146</name>
</gene>
<reference evidence="1 2" key="1">
    <citation type="submission" date="2018-08" db="EMBL/GenBank/DDBJ databases">
        <title>Genomic Encyclopedia of Type Strains, Phase III (KMG-III): the genomes of soil and plant-associated and newly described type strains.</title>
        <authorList>
            <person name="Whitman W."/>
        </authorList>
    </citation>
    <scope>NUCLEOTIDE SEQUENCE [LARGE SCALE GENOMIC DNA]</scope>
    <source>
        <strain evidence="1 2">CGMCC 1.10966</strain>
    </source>
</reference>
<sequence length="187" mass="20745">MMIDVLEVQQALRARGILICFSGRLSQALIAEYGEAVKSYLETEHRPQNEVYNIFSLFIEQTQNINKYNVAKADSPHHGLLLYSSIVTIGKQEEAGYMVCSGNLILNEDAEALQTYLDSLIVMDKTELKALYKMKLKAEIAPEETGAGLGLIDMARKSSTKLEYSIVDQNNGLSFFTLKATVRGVSA</sequence>
<accession>A0A3D9SHC4</accession>
<dbReference type="Proteomes" id="UP000256304">
    <property type="component" value="Unassembled WGS sequence"/>
</dbReference>
<dbReference type="RefSeq" id="WP_220376788.1">
    <property type="nucleotide sequence ID" value="NZ_QTTN01000006.1"/>
</dbReference>
<organism evidence="1 2">
    <name type="scientific">Paenibacillus taihuensis</name>
    <dbReference type="NCBI Taxonomy" id="1156355"/>
    <lineage>
        <taxon>Bacteria</taxon>
        <taxon>Bacillati</taxon>
        <taxon>Bacillota</taxon>
        <taxon>Bacilli</taxon>
        <taxon>Bacillales</taxon>
        <taxon>Paenibacillaceae</taxon>
        <taxon>Paenibacillus</taxon>
    </lineage>
</organism>
<protein>
    <submittedName>
        <fullName evidence="1">Uncharacterized protein</fullName>
    </submittedName>
</protein>
<keyword evidence="2" id="KW-1185">Reference proteome</keyword>
<comment type="caution">
    <text evidence="1">The sequence shown here is derived from an EMBL/GenBank/DDBJ whole genome shotgun (WGS) entry which is preliminary data.</text>
</comment>
<evidence type="ECO:0000313" key="1">
    <source>
        <dbReference type="EMBL" id="REE90641.1"/>
    </source>
</evidence>
<dbReference type="InterPro" id="IPR046239">
    <property type="entry name" value="DUF6272"/>
</dbReference>
<evidence type="ECO:0000313" key="2">
    <source>
        <dbReference type="Proteomes" id="UP000256304"/>
    </source>
</evidence>
<dbReference type="Pfam" id="PF19788">
    <property type="entry name" value="DUF6272"/>
    <property type="match status" value="1"/>
</dbReference>
<name>A0A3D9SHC4_9BACL</name>
<proteinExistence type="predicted"/>
<dbReference type="AlphaFoldDB" id="A0A3D9SHC4"/>
<dbReference type="EMBL" id="QTTN01000006">
    <property type="protein sequence ID" value="REE90641.1"/>
    <property type="molecule type" value="Genomic_DNA"/>
</dbReference>
<dbReference type="NCBIfam" id="NF038262">
    <property type="entry name" value="SiaB_fam_kinase"/>
    <property type="match status" value="1"/>
</dbReference>